<dbReference type="EMBL" id="CAKOGP040001112">
    <property type="protein sequence ID" value="CAJ1942190.1"/>
    <property type="molecule type" value="Genomic_DNA"/>
</dbReference>
<sequence length="511" mass="56713">MKLRMNAQVFLLLLWSQIAVAFQLPTQRLHDRTVSIGNLQQQTSYNASLNTQLYGVHTNGEQGEENSSNSRRVRSKVKKLARKLIRRPLTTASEAIPMPGAIASILKDASLAAVEEVGEYYMDQNRSSSSSSSSMNTNTNTNTNTNPTTTKNIAALAESKQVLLEVIDNAFSPVEESLEELDQSLQRARETLEKAKQESYQAVEAIQVAAIAQAEGAATAVAEAGRVAEDQVLELINDNAMVDISDLSFEDVDYSSSEMAPPFLDPNSCLIPGEPVVRVEKAPENSRRIFAGIDIMASVDDVWNVLTNYKELQNVVPNLVVNEVLELYEGETTDKVTYEKNVPEEFQCKQVADKMKGALLKQVGGAKVAGINFSARTCLEVREWPQGLPDFAHYKDDSWEGVSREDRAKDNPNVKLKRYRFPRPFSLSSLPTKEISMQSIPDDDGEFRLYQGIWKMQPLPGCAEPGKDAMRLTYAVEISPRAYLPVGLVERRIVSDLCTNLEAIRKAVSKD</sequence>
<feature type="coiled-coil region" evidence="1">
    <location>
        <begin position="174"/>
        <end position="205"/>
    </location>
</feature>
<keyword evidence="5" id="KW-1185">Reference proteome</keyword>
<evidence type="ECO:0000256" key="3">
    <source>
        <dbReference type="SAM" id="SignalP"/>
    </source>
</evidence>
<evidence type="ECO:0000313" key="4">
    <source>
        <dbReference type="EMBL" id="CAJ1942190.1"/>
    </source>
</evidence>
<dbReference type="PANTHER" id="PTHR34060">
    <property type="entry name" value="POLYKETIDE CYCLASE / DEHYDRASE AND LIPID TRANSPORT PROTEIN"/>
    <property type="match status" value="1"/>
</dbReference>
<accession>A0AAD2FLP3</accession>
<feature type="compositionally biased region" description="Low complexity" evidence="2">
    <location>
        <begin position="125"/>
        <end position="148"/>
    </location>
</feature>
<keyword evidence="1" id="KW-0175">Coiled coil</keyword>
<dbReference type="PANTHER" id="PTHR34060:SF1">
    <property type="entry name" value="POLYKETIDE CYCLASE _ DEHYDRASE AND LIPID TRANSPORT PROTEIN"/>
    <property type="match status" value="1"/>
</dbReference>
<feature type="region of interest" description="Disordered" evidence="2">
    <location>
        <begin position="58"/>
        <end position="77"/>
    </location>
</feature>
<feature type="chain" id="PRO_5042263758" description="Coenzyme Q-binding protein COQ10 START domain-containing protein" evidence="3">
    <location>
        <begin position="22"/>
        <end position="511"/>
    </location>
</feature>
<evidence type="ECO:0000256" key="1">
    <source>
        <dbReference type="SAM" id="Coils"/>
    </source>
</evidence>
<feature type="region of interest" description="Disordered" evidence="2">
    <location>
        <begin position="123"/>
        <end position="148"/>
    </location>
</feature>
<comment type="caution">
    <text evidence="4">The sequence shown here is derived from an EMBL/GenBank/DDBJ whole genome shotgun (WGS) entry which is preliminary data.</text>
</comment>
<evidence type="ECO:0000256" key="2">
    <source>
        <dbReference type="SAM" id="MobiDB-lite"/>
    </source>
</evidence>
<gene>
    <name evidence="4" type="ORF">CYCCA115_LOCUS7823</name>
</gene>
<reference evidence="4" key="1">
    <citation type="submission" date="2023-08" db="EMBL/GenBank/DDBJ databases">
        <authorList>
            <person name="Audoor S."/>
            <person name="Bilcke G."/>
        </authorList>
    </citation>
    <scope>NUCLEOTIDE SEQUENCE</scope>
</reference>
<name>A0AAD2FLP3_9STRA</name>
<dbReference type="Proteomes" id="UP001295423">
    <property type="component" value="Unassembled WGS sequence"/>
</dbReference>
<evidence type="ECO:0008006" key="6">
    <source>
        <dbReference type="Google" id="ProtNLM"/>
    </source>
</evidence>
<feature type="signal peptide" evidence="3">
    <location>
        <begin position="1"/>
        <end position="21"/>
    </location>
</feature>
<protein>
    <recommendedName>
        <fullName evidence="6">Coenzyme Q-binding protein COQ10 START domain-containing protein</fullName>
    </recommendedName>
</protein>
<dbReference type="AlphaFoldDB" id="A0AAD2FLP3"/>
<organism evidence="4 5">
    <name type="scientific">Cylindrotheca closterium</name>
    <dbReference type="NCBI Taxonomy" id="2856"/>
    <lineage>
        <taxon>Eukaryota</taxon>
        <taxon>Sar</taxon>
        <taxon>Stramenopiles</taxon>
        <taxon>Ochrophyta</taxon>
        <taxon>Bacillariophyta</taxon>
        <taxon>Bacillariophyceae</taxon>
        <taxon>Bacillariophycidae</taxon>
        <taxon>Bacillariales</taxon>
        <taxon>Bacillariaceae</taxon>
        <taxon>Cylindrotheca</taxon>
    </lineage>
</organism>
<evidence type="ECO:0000313" key="5">
    <source>
        <dbReference type="Proteomes" id="UP001295423"/>
    </source>
</evidence>
<proteinExistence type="predicted"/>
<keyword evidence="3" id="KW-0732">Signal</keyword>